<dbReference type="AlphaFoldDB" id="A0AAW4VZS4"/>
<evidence type="ECO:0000256" key="2">
    <source>
        <dbReference type="ARBA" id="ARBA00022801"/>
    </source>
</evidence>
<feature type="region of interest" description="Disordered" evidence="3">
    <location>
        <begin position="511"/>
        <end position="555"/>
    </location>
</feature>
<name>A0AAW4VZS4_9FIRM</name>
<keyword evidence="4" id="KW-0472">Membrane</keyword>
<dbReference type="SUPFAM" id="SSF50156">
    <property type="entry name" value="PDZ domain-like"/>
    <property type="match status" value="1"/>
</dbReference>
<gene>
    <name evidence="6" type="ORF">LKD22_03865</name>
</gene>
<dbReference type="InterPro" id="IPR051201">
    <property type="entry name" value="Chloro_Bact_Ser_Proteases"/>
</dbReference>
<evidence type="ECO:0000256" key="1">
    <source>
        <dbReference type="ARBA" id="ARBA00022670"/>
    </source>
</evidence>
<dbReference type="PANTHER" id="PTHR43343:SF3">
    <property type="entry name" value="PROTEASE DO-LIKE 8, CHLOROPLASTIC"/>
    <property type="match status" value="1"/>
</dbReference>
<dbReference type="Pfam" id="PF13365">
    <property type="entry name" value="Trypsin_2"/>
    <property type="match status" value="1"/>
</dbReference>
<dbReference type="EMBL" id="JAJEPX010000007">
    <property type="protein sequence ID" value="MCC2176268.1"/>
    <property type="molecule type" value="Genomic_DNA"/>
</dbReference>
<dbReference type="PANTHER" id="PTHR43343">
    <property type="entry name" value="PEPTIDASE S12"/>
    <property type="match status" value="1"/>
</dbReference>
<dbReference type="InterPro" id="IPR001940">
    <property type="entry name" value="Peptidase_S1C"/>
</dbReference>
<feature type="compositionally biased region" description="Polar residues" evidence="3">
    <location>
        <begin position="1"/>
        <end position="36"/>
    </location>
</feature>
<proteinExistence type="predicted"/>
<feature type="domain" description="PDZ" evidence="5">
    <location>
        <begin position="419"/>
        <end position="498"/>
    </location>
</feature>
<dbReference type="InterPro" id="IPR009003">
    <property type="entry name" value="Peptidase_S1_PA"/>
</dbReference>
<dbReference type="Pfam" id="PF13180">
    <property type="entry name" value="PDZ_2"/>
    <property type="match status" value="1"/>
</dbReference>
<dbReference type="RefSeq" id="WP_227600286.1">
    <property type="nucleotide sequence ID" value="NZ_JAJEPX010000007.1"/>
</dbReference>
<accession>A0AAW4VZS4</accession>
<feature type="region of interest" description="Disordered" evidence="3">
    <location>
        <begin position="1"/>
        <end position="141"/>
    </location>
</feature>
<dbReference type="SUPFAM" id="SSF50494">
    <property type="entry name" value="Trypsin-like serine proteases"/>
    <property type="match status" value="1"/>
</dbReference>
<feature type="region of interest" description="Disordered" evidence="3">
    <location>
        <begin position="175"/>
        <end position="213"/>
    </location>
</feature>
<keyword evidence="4" id="KW-1133">Transmembrane helix</keyword>
<feature type="compositionally biased region" description="Low complexity" evidence="3">
    <location>
        <begin position="175"/>
        <end position="188"/>
    </location>
</feature>
<evidence type="ECO:0000256" key="4">
    <source>
        <dbReference type="SAM" id="Phobius"/>
    </source>
</evidence>
<dbReference type="InterPro" id="IPR036034">
    <property type="entry name" value="PDZ_sf"/>
</dbReference>
<evidence type="ECO:0000313" key="6">
    <source>
        <dbReference type="EMBL" id="MCC2176268.1"/>
    </source>
</evidence>
<feature type="transmembrane region" description="Helical" evidence="4">
    <location>
        <begin position="144"/>
        <end position="169"/>
    </location>
</feature>
<feature type="compositionally biased region" description="Low complexity" evidence="3">
    <location>
        <begin position="37"/>
        <end position="97"/>
    </location>
</feature>
<dbReference type="PROSITE" id="PS50106">
    <property type="entry name" value="PDZ"/>
    <property type="match status" value="1"/>
</dbReference>
<reference evidence="6 7" key="1">
    <citation type="submission" date="2021-10" db="EMBL/GenBank/DDBJ databases">
        <title>Anaerobic single-cell dispensing facilitates the cultivation of human gut bacteria.</title>
        <authorList>
            <person name="Afrizal A."/>
        </authorList>
    </citation>
    <scope>NUCLEOTIDE SEQUENCE [LARGE SCALE GENOMIC DNA]</scope>
    <source>
        <strain evidence="6 7">CLA-AA-H270</strain>
    </source>
</reference>
<keyword evidence="2" id="KW-0378">Hydrolase</keyword>
<dbReference type="SMART" id="SM00228">
    <property type="entry name" value="PDZ"/>
    <property type="match status" value="1"/>
</dbReference>
<evidence type="ECO:0000256" key="3">
    <source>
        <dbReference type="SAM" id="MobiDB-lite"/>
    </source>
</evidence>
<evidence type="ECO:0000313" key="7">
    <source>
        <dbReference type="Proteomes" id="UP001298753"/>
    </source>
</evidence>
<dbReference type="GO" id="GO:0006508">
    <property type="term" value="P:proteolysis"/>
    <property type="evidence" value="ECO:0007669"/>
    <property type="project" value="UniProtKB-KW"/>
</dbReference>
<dbReference type="Gene3D" id="2.40.10.120">
    <property type="match status" value="1"/>
</dbReference>
<dbReference type="InterPro" id="IPR001478">
    <property type="entry name" value="PDZ"/>
</dbReference>
<dbReference type="PRINTS" id="PR00834">
    <property type="entry name" value="PROTEASES2C"/>
</dbReference>
<evidence type="ECO:0000259" key="5">
    <source>
        <dbReference type="PROSITE" id="PS50106"/>
    </source>
</evidence>
<protein>
    <submittedName>
        <fullName evidence="6">Trypsin-like peptidase domain-containing protein</fullName>
    </submittedName>
</protein>
<organism evidence="6 7">
    <name type="scientific">Agathobaculum butyriciproducens</name>
    <dbReference type="NCBI Taxonomy" id="1628085"/>
    <lineage>
        <taxon>Bacteria</taxon>
        <taxon>Bacillati</taxon>
        <taxon>Bacillota</taxon>
        <taxon>Clostridia</taxon>
        <taxon>Eubacteriales</taxon>
        <taxon>Butyricicoccaceae</taxon>
        <taxon>Agathobaculum</taxon>
    </lineage>
</organism>
<comment type="caution">
    <text evidence="6">The sequence shown here is derived from an EMBL/GenBank/DDBJ whole genome shotgun (WGS) entry which is preliminary data.</text>
</comment>
<keyword evidence="4" id="KW-0812">Transmembrane</keyword>
<dbReference type="GO" id="GO:0004252">
    <property type="term" value="F:serine-type endopeptidase activity"/>
    <property type="evidence" value="ECO:0007669"/>
    <property type="project" value="InterPro"/>
</dbReference>
<sequence>MDDFNMNNKTPLNSSDQNNEQPAAETRNTAPQNEQPAQTPQSEQPMQQPQAEQPAQAPQNEQPMQQPQAEQPAQAPQSEQPQAEQPAQAPQSEQPQAEEPRTPFQTPVQHPEFRQAQQQTGFGEVPPMSQKPHTPKNKKHSRGLALGLCGVAAACLLFAGGAVVGNMAFGGNANSNSGTTASDSSDSAPTLQINSKPESDSSNSSDNYDTADGMAGEDIYKKVNPSVVSVISTTSEGTGSGSGVIMSKDGYIITNNHVVDGAQSVSVQLSDGTSLDAEIIGTDEQTDLAVIKVTPTSDLTAAEFGDSDELEPGEYAYAIGSPGGVQFANTITGGRISAINRDLTVNDRVMTLIQTDASINNGNSGGALINKYGQVVGITSAKLSGNAFGSATVEGMGFAIPINTAKDIVDELIQNGYVSGRPSIGITGQNVESADGKVSGVQVYSIDSRAKAASEGLQVGDVITAVDGTPTPDMDKVNELKQDKKAGDKLTLSVYRISTGKTLNITITLTDSHDLEGNDPNAQTQQSQSSQNDNSQQNDGYGSYGFSSPFGSFGW</sequence>
<dbReference type="GeneID" id="98659549"/>
<keyword evidence="1" id="KW-0645">Protease</keyword>
<dbReference type="Proteomes" id="UP001298753">
    <property type="component" value="Unassembled WGS sequence"/>
</dbReference>
<dbReference type="Gene3D" id="2.30.42.10">
    <property type="match status" value="1"/>
</dbReference>
<feature type="compositionally biased region" description="Low complexity" evidence="3">
    <location>
        <begin position="521"/>
        <end position="555"/>
    </location>
</feature>
<keyword evidence="7" id="KW-1185">Reference proteome</keyword>